<evidence type="ECO:0000256" key="5">
    <source>
        <dbReference type="ARBA" id="ARBA00022729"/>
    </source>
</evidence>
<dbReference type="InterPro" id="IPR003368">
    <property type="entry name" value="POMP_repeat"/>
</dbReference>
<reference evidence="10 11" key="1">
    <citation type="submission" date="2012-08" db="EMBL/GenBank/DDBJ databases">
        <title>The Genome Sequence of Barnesiella intestinihominis YIT 11860.</title>
        <authorList>
            <consortium name="The Broad Institute Genome Sequencing Platform"/>
            <person name="Earl A."/>
            <person name="Ward D."/>
            <person name="Feldgarden M."/>
            <person name="Gevers D."/>
            <person name="Morotomi M."/>
            <person name="Walker B."/>
            <person name="Young S.K."/>
            <person name="Zeng Q."/>
            <person name="Gargeya S."/>
            <person name="Fitzgerald M."/>
            <person name="Haas B."/>
            <person name="Abouelleil A."/>
            <person name="Alvarado L."/>
            <person name="Arachchi H.M."/>
            <person name="Berlin A.M."/>
            <person name="Chapman S.B."/>
            <person name="Goldberg J."/>
            <person name="Griggs A."/>
            <person name="Gujja S."/>
            <person name="Hansen M."/>
            <person name="Howarth C."/>
            <person name="Imamovic A."/>
            <person name="Larimer J."/>
            <person name="McCowen C."/>
            <person name="Montmayeur A."/>
            <person name="Murphy C."/>
            <person name="Neiman D."/>
            <person name="Pearson M."/>
            <person name="Priest M."/>
            <person name="Roberts A."/>
            <person name="Saif S."/>
            <person name="Shea T."/>
            <person name="Sisk P."/>
            <person name="Sykes S."/>
            <person name="Wortman J."/>
            <person name="Nusbaum C."/>
            <person name="Birren B."/>
        </authorList>
    </citation>
    <scope>NUCLEOTIDE SEQUENCE [LARGE SCALE GENOMIC DNA]</scope>
    <source>
        <strain evidence="10 11">YIT 11860</strain>
    </source>
</reference>
<evidence type="ECO:0000313" key="11">
    <source>
        <dbReference type="Proteomes" id="UP000006044"/>
    </source>
</evidence>
<name>K0WRD8_9BACT</name>
<keyword evidence="11" id="KW-1185">Reference proteome</keyword>
<dbReference type="HOGENOM" id="CLU_434556_0_0_10"/>
<dbReference type="OrthoDB" id="1391086at2"/>
<feature type="chain" id="PRO_5003842990" evidence="8">
    <location>
        <begin position="22"/>
        <end position="629"/>
    </location>
</feature>
<proteinExistence type="predicted"/>
<dbReference type="GO" id="GO:0005576">
    <property type="term" value="C:extracellular region"/>
    <property type="evidence" value="ECO:0007669"/>
    <property type="project" value="UniProtKB-SubCell"/>
</dbReference>
<sequence length="629" mass="64959">MKNKLLLVSCALFLFSGTAFAENLLVTKTSGGADEEGTLPYVVANAPGGSVIELSIGDETTVTIPETILIDKNLTIDGKGKTISVAEPGVSNYRIFKIGLYEPEDGAELISLTLKNCTLYGGDGTALVDTETTMATWSATILVGKNGTLTGENLIFEKAKNGYAAGIMACGDITLTNCIFKGLSGTSAGGALYTNSGVTGRFTGCTFENNTNTTHGGAVACSGSTNYFTDCVFTGNTVTGAKSDGGAIFLQKAGASAEIVNCTFTQNSTTRYGGAIGQKDDIATNGVLTIKNSTFTQNKSTAAKGGGGALLTWMGDVTVENCSFEGNAVEGSGGSGGAWYASMKAADINSCKVSNTYFGENTCTAHGGAILAKVPDGVFTNCTFYKNVGGTGGGGALACQAATINVYNSTFVGNELKNESYGTGIHSASNGGFNLYNNIVVGGVSGIADVYTHNNCTLVGSHNIYGTIAEGTPVTTDEFVDNVVYTDQKLFAEDEPIPAFNEGTTKNIAIAADGIAAGAGIVVEGVPTVDQRGKSRSATNPAIGSYEVEKATSIERVAVEKLFWPNPAQGNINLTEGVSNIAIYDLQGSLVKEVAMPAQSVSVEGLNPGIYLIRITLNGNEHNHRLVIK</sequence>
<dbReference type="NCBIfam" id="TIGR04183">
    <property type="entry name" value="Por_Secre_tail"/>
    <property type="match status" value="1"/>
</dbReference>
<keyword evidence="7" id="KW-0998">Cell outer membrane</keyword>
<dbReference type="InterPro" id="IPR006626">
    <property type="entry name" value="PbH1"/>
</dbReference>
<dbReference type="InterPro" id="IPR011050">
    <property type="entry name" value="Pectin_lyase_fold/virulence"/>
</dbReference>
<dbReference type="Gene3D" id="2.160.20.10">
    <property type="entry name" value="Single-stranded right-handed beta-helix, Pectin lyase-like"/>
    <property type="match status" value="1"/>
</dbReference>
<comment type="subcellular location">
    <subcellularLocation>
        <location evidence="1">Cell envelope</location>
    </subcellularLocation>
    <subcellularLocation>
        <location evidence="2">Cell outer membrane</location>
    </subcellularLocation>
    <subcellularLocation>
        <location evidence="3">Secreted</location>
    </subcellularLocation>
</comment>
<organism evidence="10 11">
    <name type="scientific">Barnesiella intestinihominis YIT 11860</name>
    <dbReference type="NCBI Taxonomy" id="742726"/>
    <lineage>
        <taxon>Bacteria</taxon>
        <taxon>Pseudomonadati</taxon>
        <taxon>Bacteroidota</taxon>
        <taxon>Bacteroidia</taxon>
        <taxon>Bacteroidales</taxon>
        <taxon>Barnesiellaceae</taxon>
        <taxon>Barnesiella</taxon>
    </lineage>
</organism>
<evidence type="ECO:0000256" key="8">
    <source>
        <dbReference type="SAM" id="SignalP"/>
    </source>
</evidence>
<dbReference type="Pfam" id="PF02415">
    <property type="entry name" value="Chlam_PMP"/>
    <property type="match status" value="2"/>
</dbReference>
<keyword evidence="5 8" id="KW-0732">Signal</keyword>
<dbReference type="Pfam" id="PF18962">
    <property type="entry name" value="Por_Secre_tail"/>
    <property type="match status" value="1"/>
</dbReference>
<dbReference type="GeneID" id="77849824"/>
<evidence type="ECO:0000256" key="4">
    <source>
        <dbReference type="ARBA" id="ARBA00022525"/>
    </source>
</evidence>
<protein>
    <submittedName>
        <fullName evidence="10">Por secretion system C-terminal sorting domain-containing protein</fullName>
    </submittedName>
</protein>
<accession>K0WRD8</accession>
<dbReference type="STRING" id="742726.HMPREF9448_02645"/>
<comment type="caution">
    <text evidence="10">The sequence shown here is derived from an EMBL/GenBank/DDBJ whole genome shotgun (WGS) entry which is preliminary data.</text>
</comment>
<dbReference type="eggNOG" id="COG4932">
    <property type="taxonomic scope" value="Bacteria"/>
</dbReference>
<dbReference type="SMART" id="SM00710">
    <property type="entry name" value="PbH1"/>
    <property type="match status" value="7"/>
</dbReference>
<evidence type="ECO:0000256" key="2">
    <source>
        <dbReference type="ARBA" id="ARBA00004442"/>
    </source>
</evidence>
<feature type="signal peptide" evidence="8">
    <location>
        <begin position="1"/>
        <end position="21"/>
    </location>
</feature>
<evidence type="ECO:0000256" key="1">
    <source>
        <dbReference type="ARBA" id="ARBA00004196"/>
    </source>
</evidence>
<dbReference type="PANTHER" id="PTHR11319:SF35">
    <property type="entry name" value="OUTER MEMBRANE PROTEIN PMPC-RELATED"/>
    <property type="match status" value="1"/>
</dbReference>
<evidence type="ECO:0000259" key="9">
    <source>
        <dbReference type="Pfam" id="PF18962"/>
    </source>
</evidence>
<evidence type="ECO:0000256" key="6">
    <source>
        <dbReference type="ARBA" id="ARBA00023136"/>
    </source>
</evidence>
<keyword evidence="6" id="KW-0472">Membrane</keyword>
<dbReference type="RefSeq" id="WP_008863022.1">
    <property type="nucleotide sequence ID" value="NZ_JH815206.1"/>
</dbReference>
<dbReference type="SUPFAM" id="SSF51126">
    <property type="entry name" value="Pectin lyase-like"/>
    <property type="match status" value="1"/>
</dbReference>
<dbReference type="Proteomes" id="UP000006044">
    <property type="component" value="Unassembled WGS sequence"/>
</dbReference>
<dbReference type="PANTHER" id="PTHR11319">
    <property type="entry name" value="G PROTEIN-COUPLED RECEPTOR-RELATED"/>
    <property type="match status" value="1"/>
</dbReference>
<evidence type="ECO:0000256" key="3">
    <source>
        <dbReference type="ARBA" id="ARBA00004613"/>
    </source>
</evidence>
<dbReference type="EMBL" id="ADLE01000018">
    <property type="protein sequence ID" value="EJZ61968.1"/>
    <property type="molecule type" value="Genomic_DNA"/>
</dbReference>
<evidence type="ECO:0000256" key="7">
    <source>
        <dbReference type="ARBA" id="ARBA00023237"/>
    </source>
</evidence>
<dbReference type="AlphaFoldDB" id="K0WRD8"/>
<evidence type="ECO:0000313" key="10">
    <source>
        <dbReference type="EMBL" id="EJZ61968.1"/>
    </source>
</evidence>
<dbReference type="InterPro" id="IPR026444">
    <property type="entry name" value="Secre_tail"/>
</dbReference>
<dbReference type="InterPro" id="IPR012334">
    <property type="entry name" value="Pectin_lyas_fold"/>
</dbReference>
<feature type="domain" description="Secretion system C-terminal sorting" evidence="9">
    <location>
        <begin position="564"/>
        <end position="628"/>
    </location>
</feature>
<keyword evidence="4" id="KW-0964">Secreted</keyword>
<dbReference type="GO" id="GO:0009279">
    <property type="term" value="C:cell outer membrane"/>
    <property type="evidence" value="ECO:0007669"/>
    <property type="project" value="UniProtKB-SubCell"/>
</dbReference>
<gene>
    <name evidence="10" type="ORF">HMPREF9448_02645</name>
</gene>